<accession>A0AC61SB34</accession>
<dbReference type="EC" id="4.1.1.65" evidence="1"/>
<protein>
    <submittedName>
        <fullName evidence="1">Phosphatidylserine decarboxylase</fullName>
        <ecNumber evidence="1">4.1.1.65</ecNumber>
    </submittedName>
</protein>
<gene>
    <name evidence="1" type="ORF">C5S46_04760</name>
</gene>
<name>A0AC61SB34_9EURY</name>
<sequence length="216" mass="24414">MTILARNTDTIVIGLFLISMVLVIAAVFLDSKLLVYESVIFLILDAFFIWFFRDPERIPQGFEDDIVSPADGKVIDIRGKTVCIFMNMHHVHVNRAPIAGKIIKMNYKKGGYLPAFFKDSDRNERNTIYFESKYGTVKIVQIAGTITRRIDTYFNVGDKVVRGERIGMIRFGSRVDITPPDEYILNVNKGDSVKAAISIIARRTSIKYNHNSSAGV</sequence>
<comment type="caution">
    <text evidence="1">The sequence shown here is derived from an EMBL/GenBank/DDBJ whole genome shotgun (WGS) entry which is preliminary data.</text>
</comment>
<evidence type="ECO:0000313" key="2">
    <source>
        <dbReference type="Proteomes" id="UP000315423"/>
    </source>
</evidence>
<keyword evidence="1" id="KW-0456">Lyase</keyword>
<proteinExistence type="predicted"/>
<evidence type="ECO:0000313" key="1">
    <source>
        <dbReference type="EMBL" id="TKY91644.1"/>
    </source>
</evidence>
<dbReference type="EMBL" id="QYBA01000157">
    <property type="protein sequence ID" value="TKY91644.1"/>
    <property type="molecule type" value="Genomic_DNA"/>
</dbReference>
<dbReference type="Proteomes" id="UP000315423">
    <property type="component" value="Unassembled WGS sequence"/>
</dbReference>
<organism evidence="1 2">
    <name type="scientific">Candidatus Methanomarinus sp</name>
    <dbReference type="NCBI Taxonomy" id="3386244"/>
    <lineage>
        <taxon>Archaea</taxon>
        <taxon>Methanobacteriati</taxon>
        <taxon>Methanobacteriota</taxon>
        <taxon>Stenosarchaea group</taxon>
        <taxon>Methanomicrobia</taxon>
        <taxon>Methanosarcinales</taxon>
        <taxon>ANME-2 cluster</taxon>
        <taxon>Candidatus Methanocomedenaceae</taxon>
        <taxon>Candidatus Methanomarinus</taxon>
    </lineage>
</organism>
<reference evidence="1" key="1">
    <citation type="submission" date="2018-09" db="EMBL/GenBank/DDBJ databases">
        <title>A genomic encyclopedia of anaerobic methanotrophic archaea.</title>
        <authorList>
            <person name="Skennerton C.T."/>
            <person name="Chadwick G.L."/>
            <person name="Laso-Perez R."/>
            <person name="Leu A.O."/>
            <person name="Speth D.R."/>
            <person name="Yu H."/>
            <person name="Morgan-Lang C."/>
            <person name="Hatzenpichler R."/>
            <person name="Goudeau D."/>
            <person name="Malmstrom R."/>
            <person name="Woyke T."/>
            <person name="Hallam S."/>
            <person name="Tyson G.W."/>
            <person name="Wegener G."/>
            <person name="Boetius A."/>
            <person name="Orphan V.J."/>
        </authorList>
    </citation>
    <scope>NUCLEOTIDE SEQUENCE</scope>
    <source>
        <strain evidence="1">CONS3730D10UFb2</strain>
    </source>
</reference>